<accession>A0A0K1E7F1</accession>
<dbReference type="InterPro" id="IPR043166">
    <property type="entry name" value="LarA-like_C"/>
</dbReference>
<dbReference type="STRING" id="52.CMC5_006190"/>
<reference evidence="2 3" key="1">
    <citation type="submission" date="2015-07" db="EMBL/GenBank/DDBJ databases">
        <title>Genome analysis of myxobacterium Chondromyces crocatus Cm c5 reveals a high potential for natural compound synthesis and the genetic basis for the loss of fruiting body formation.</title>
        <authorList>
            <person name="Zaburannyi N."/>
            <person name="Bunk B."/>
            <person name="Maier J."/>
            <person name="Overmann J."/>
            <person name="Mueller R."/>
        </authorList>
    </citation>
    <scope>NUCLEOTIDE SEQUENCE [LARGE SCALE GENOMIC DNA]</scope>
    <source>
        <strain evidence="2 3">Cm c5</strain>
    </source>
</reference>
<dbReference type="RefSeq" id="WP_050429008.1">
    <property type="nucleotide sequence ID" value="NZ_CP012159.1"/>
</dbReference>
<evidence type="ECO:0000313" key="3">
    <source>
        <dbReference type="Proteomes" id="UP000067626"/>
    </source>
</evidence>
<dbReference type="KEGG" id="ccro:CMC5_006190"/>
<organism evidence="2 3">
    <name type="scientific">Chondromyces crocatus</name>
    <dbReference type="NCBI Taxonomy" id="52"/>
    <lineage>
        <taxon>Bacteria</taxon>
        <taxon>Pseudomonadati</taxon>
        <taxon>Myxococcota</taxon>
        <taxon>Polyangia</taxon>
        <taxon>Polyangiales</taxon>
        <taxon>Polyangiaceae</taxon>
        <taxon>Chondromyces</taxon>
    </lineage>
</organism>
<dbReference type="Gene3D" id="3.40.50.11440">
    <property type="match status" value="1"/>
</dbReference>
<dbReference type="OrthoDB" id="9770545at2"/>
<dbReference type="AlphaFoldDB" id="A0A0K1E7F1"/>
<keyword evidence="3" id="KW-1185">Reference proteome</keyword>
<dbReference type="PATRIC" id="fig|52.7.peg.664"/>
<feature type="domain" description="LarA-like N-terminal" evidence="1">
    <location>
        <begin position="21"/>
        <end position="219"/>
    </location>
</feature>
<dbReference type="PANTHER" id="PTHR33171">
    <property type="entry name" value="LAR_N DOMAIN-CONTAINING PROTEIN"/>
    <property type="match status" value="1"/>
</dbReference>
<dbReference type="InterPro" id="IPR048068">
    <property type="entry name" value="LarA-like"/>
</dbReference>
<dbReference type="EMBL" id="CP012159">
    <property type="protein sequence ID" value="AKT36503.1"/>
    <property type="molecule type" value="Genomic_DNA"/>
</dbReference>
<protein>
    <recommendedName>
        <fullName evidence="1">LarA-like N-terminal domain-containing protein</fullName>
    </recommendedName>
</protein>
<evidence type="ECO:0000259" key="1">
    <source>
        <dbReference type="Pfam" id="PF09861"/>
    </source>
</evidence>
<gene>
    <name evidence="2" type="ORF">CMC5_006190</name>
</gene>
<dbReference type="GO" id="GO:0050043">
    <property type="term" value="F:lactate racemase activity"/>
    <property type="evidence" value="ECO:0007669"/>
    <property type="project" value="InterPro"/>
</dbReference>
<dbReference type="Gene3D" id="3.90.226.30">
    <property type="match status" value="1"/>
</dbReference>
<dbReference type="PANTHER" id="PTHR33171:SF17">
    <property type="entry name" value="LARA-LIKE N-TERMINAL DOMAIN-CONTAINING PROTEIN"/>
    <property type="match status" value="1"/>
</dbReference>
<sequence>MSHPCVVTLDSRSAPRTLFSGDQLVEVDLPTGTRVIYPKPPLEALKNVDAAIRYAINHPYNSEPLYAKLRPGMKVTIAVDDISLPLPPMKRPDIRERVITIVLDLLNDYGVDDVEIIIATSVHRRMKDWEVRHIVGDKIFNAFWPKKLYNHDAENLANMKYIGTTDEGEEVEINRRAAESDLIIYVNLNLVPMDGGHKSVAVGLCGYRSLRAHHNPRVMRDCHSYMDPKTSALNTSVVRMGRLLNKKVNVFTIETTINNRMFDRPLEFLAKNEDDLTPNERSALRALRFTLSKVPQPARQAIFQRVPSPYGVTGVFAGETEAAHEHTLRRSFDQYCVPVVGQADILVTGIPYISPYNVNSFLNPLLVQVMASGYLFNLYRNVPMVRKGGTMIILHPCTDLFDNEHHAPYIEFVHRLLPETRDAMELHQRYEKKFAQNPAYLEMYRFGHAYHPTHPFFMWYWGEAGRQHLGRTIVVGADNEYIPQLLGWETARTMDEALRMAKQTAPAEPEIMCLHAPPIMMAEMSLGRRPALAEASGG</sequence>
<dbReference type="Pfam" id="PF09861">
    <property type="entry name" value="Lar_N"/>
    <property type="match status" value="1"/>
</dbReference>
<proteinExistence type="predicted"/>
<evidence type="ECO:0000313" key="2">
    <source>
        <dbReference type="EMBL" id="AKT36503.1"/>
    </source>
</evidence>
<dbReference type="Proteomes" id="UP000067626">
    <property type="component" value="Chromosome"/>
</dbReference>
<name>A0A0K1E7F1_CHOCO</name>
<dbReference type="InterPro" id="IPR018657">
    <property type="entry name" value="LarA-like_N"/>
</dbReference>